<feature type="domain" description="Peptidase M16 C-terminal" evidence="1">
    <location>
        <begin position="179"/>
        <end position="352"/>
    </location>
</feature>
<dbReference type="GO" id="GO:0046872">
    <property type="term" value="F:metal ion binding"/>
    <property type="evidence" value="ECO:0007669"/>
    <property type="project" value="InterPro"/>
</dbReference>
<dbReference type="AlphaFoldDB" id="A0A0R1UTG7"/>
<sequence>MDLELMTGVNLHVLPTTQFQITRLMVTFTTKHDGQNAAARNLLANVLSTSSAKYPTQTALARHLATLYGATMGAYVSRLSKAHVMRFKSSFINDEIAGEALFPKVLALLQEIIFNPLLVKESFDSETVALQQTNVVNTLRSWDDDKQFYALRQVEELYYQHDAAMKVPGTGTADQVAAVTMADLVATYQSMLANDQIDIYVVGKIDEEAVKEAVLALPWQPRAKQVIPARYVAGKQPVRKQEEVQPVAQTKFDQTYNLPIYFGDDLYYAALVMNGILGGTPYSLLFTNVREKASLAYYASTSLRPFNGHLVLQTGIETQNLAQVRELVQTQIDLLQAGEFSAETLKMVQATLINQHQANLDRSNARLEQLILRNTAHVAANPHFEADIMAVTKEQVVAVAKQLSLQTEYVLVGGKADD</sequence>
<name>A0A0R1UTG7_9LACO</name>
<dbReference type="InterPro" id="IPR007863">
    <property type="entry name" value="Peptidase_M16_C"/>
</dbReference>
<dbReference type="STRING" id="417373.GCA_001570685_01215"/>
<dbReference type="Gene3D" id="3.30.830.10">
    <property type="entry name" value="Metalloenzyme, LuxS/M16 peptidase-like"/>
    <property type="match status" value="2"/>
</dbReference>
<evidence type="ECO:0000313" key="3">
    <source>
        <dbReference type="Proteomes" id="UP000051084"/>
    </source>
</evidence>
<reference evidence="2 3" key="1">
    <citation type="journal article" date="2015" name="Genome Announc.">
        <title>Expanding the biotechnology potential of lactobacilli through comparative genomics of 213 strains and associated genera.</title>
        <authorList>
            <person name="Sun Z."/>
            <person name="Harris H.M."/>
            <person name="McCann A."/>
            <person name="Guo C."/>
            <person name="Argimon S."/>
            <person name="Zhang W."/>
            <person name="Yang X."/>
            <person name="Jeffery I.B."/>
            <person name="Cooney J.C."/>
            <person name="Kagawa T.F."/>
            <person name="Liu W."/>
            <person name="Song Y."/>
            <person name="Salvetti E."/>
            <person name="Wrobel A."/>
            <person name="Rasinkangas P."/>
            <person name="Parkhill J."/>
            <person name="Rea M.C."/>
            <person name="O'Sullivan O."/>
            <person name="Ritari J."/>
            <person name="Douillard F.P."/>
            <person name="Paul Ross R."/>
            <person name="Yang R."/>
            <person name="Briner A.E."/>
            <person name="Felis G.E."/>
            <person name="de Vos W.M."/>
            <person name="Barrangou R."/>
            <person name="Klaenhammer T.R."/>
            <person name="Caufield P.W."/>
            <person name="Cui Y."/>
            <person name="Zhang H."/>
            <person name="O'Toole P.W."/>
        </authorList>
    </citation>
    <scope>NUCLEOTIDE SEQUENCE [LARGE SCALE GENOMIC DNA]</scope>
    <source>
        <strain evidence="2 3">DSM 18793</strain>
    </source>
</reference>
<accession>A0A0R1UTG7</accession>
<gene>
    <name evidence="2" type="ORF">FC21_GL000038</name>
</gene>
<keyword evidence="3" id="KW-1185">Reference proteome</keyword>
<dbReference type="PANTHER" id="PTHR11851">
    <property type="entry name" value="METALLOPROTEASE"/>
    <property type="match status" value="1"/>
</dbReference>
<evidence type="ECO:0000259" key="1">
    <source>
        <dbReference type="Pfam" id="PF05193"/>
    </source>
</evidence>
<organism evidence="2 3">
    <name type="scientific">Limosilactobacillus equigenerosi DSM 18793 = JCM 14505</name>
    <dbReference type="NCBI Taxonomy" id="1423742"/>
    <lineage>
        <taxon>Bacteria</taxon>
        <taxon>Bacillati</taxon>
        <taxon>Bacillota</taxon>
        <taxon>Bacilli</taxon>
        <taxon>Lactobacillales</taxon>
        <taxon>Lactobacillaceae</taxon>
        <taxon>Limosilactobacillus</taxon>
    </lineage>
</organism>
<dbReference type="Proteomes" id="UP000051084">
    <property type="component" value="Unassembled WGS sequence"/>
</dbReference>
<dbReference type="PATRIC" id="fig|1423742.4.peg.45"/>
<dbReference type="SUPFAM" id="SSF63411">
    <property type="entry name" value="LuxS/MPP-like metallohydrolase"/>
    <property type="match status" value="2"/>
</dbReference>
<comment type="caution">
    <text evidence="2">The sequence shown here is derived from an EMBL/GenBank/DDBJ whole genome shotgun (WGS) entry which is preliminary data.</text>
</comment>
<dbReference type="EMBL" id="AZGC01000007">
    <property type="protein sequence ID" value="KRL96422.1"/>
    <property type="molecule type" value="Genomic_DNA"/>
</dbReference>
<dbReference type="PANTHER" id="PTHR11851:SF186">
    <property type="entry name" value="INACTIVE METALLOPROTEASE YMFF-RELATED"/>
    <property type="match status" value="1"/>
</dbReference>
<dbReference type="NCBIfam" id="NF047422">
    <property type="entry name" value="YfmF_fam"/>
    <property type="match status" value="1"/>
</dbReference>
<dbReference type="InterPro" id="IPR050361">
    <property type="entry name" value="MPP/UQCRC_Complex"/>
</dbReference>
<dbReference type="Pfam" id="PF05193">
    <property type="entry name" value="Peptidase_M16_C"/>
    <property type="match status" value="1"/>
</dbReference>
<proteinExistence type="predicted"/>
<dbReference type="OrthoDB" id="9762085at2"/>
<evidence type="ECO:0000313" key="2">
    <source>
        <dbReference type="EMBL" id="KRL96422.1"/>
    </source>
</evidence>
<dbReference type="RefSeq" id="WP_054653469.1">
    <property type="nucleotide sequence ID" value="NZ_AZGC01000007.1"/>
</dbReference>
<protein>
    <submittedName>
        <fullName evidence="2">Peptidase M16 domain-containing protein</fullName>
    </submittedName>
</protein>
<dbReference type="InterPro" id="IPR011249">
    <property type="entry name" value="Metalloenz_LuxS/M16"/>
</dbReference>